<sequence length="116" mass="13705">MCLSTIDKKTKDWKVGYKVFTLQDKKLFPIYYGTTIPFEENKWIRDINNSFIEIKDNEKYKTGFHFFRYKKDAKIFVTYRSNRVVRKVKVRNLTATGTQGISETGVAKEIFITGEE</sequence>
<protein>
    <submittedName>
        <fullName evidence="1">Uncharacterized protein</fullName>
    </submittedName>
</protein>
<name>A0A6H1ZSJ4_9ZZZZ</name>
<organism evidence="1">
    <name type="scientific">viral metagenome</name>
    <dbReference type="NCBI Taxonomy" id="1070528"/>
    <lineage>
        <taxon>unclassified sequences</taxon>
        <taxon>metagenomes</taxon>
        <taxon>organismal metagenomes</taxon>
    </lineage>
</organism>
<proteinExistence type="predicted"/>
<gene>
    <name evidence="1" type="ORF">TM448A01816_0006</name>
</gene>
<accession>A0A6H1ZSJ4</accession>
<evidence type="ECO:0000313" key="1">
    <source>
        <dbReference type="EMBL" id="QJA50544.1"/>
    </source>
</evidence>
<reference evidence="1" key="1">
    <citation type="submission" date="2020-03" db="EMBL/GenBank/DDBJ databases">
        <title>The deep terrestrial virosphere.</title>
        <authorList>
            <person name="Holmfeldt K."/>
            <person name="Nilsson E."/>
            <person name="Simone D."/>
            <person name="Lopez-Fernandez M."/>
            <person name="Wu X."/>
            <person name="de Brujin I."/>
            <person name="Lundin D."/>
            <person name="Andersson A."/>
            <person name="Bertilsson S."/>
            <person name="Dopson M."/>
        </authorList>
    </citation>
    <scope>NUCLEOTIDE SEQUENCE</scope>
    <source>
        <strain evidence="1">TM448A01816</strain>
    </source>
</reference>
<dbReference type="EMBL" id="MT144202">
    <property type="protein sequence ID" value="QJA50544.1"/>
    <property type="molecule type" value="Genomic_DNA"/>
</dbReference>
<dbReference type="AlphaFoldDB" id="A0A6H1ZSJ4"/>